<evidence type="ECO:0000256" key="1">
    <source>
        <dbReference type="SAM" id="Phobius"/>
    </source>
</evidence>
<feature type="transmembrane region" description="Helical" evidence="1">
    <location>
        <begin position="20"/>
        <end position="47"/>
    </location>
</feature>
<keyword evidence="1" id="KW-1133">Transmembrane helix</keyword>
<reference evidence="2 3" key="1">
    <citation type="submission" date="2014-04" db="EMBL/GenBank/DDBJ databases">
        <authorList>
            <consortium name="DOE Joint Genome Institute"/>
            <person name="Kuo A."/>
            <person name="Girlanda M."/>
            <person name="Perotto S."/>
            <person name="Kohler A."/>
            <person name="Nagy L.G."/>
            <person name="Floudas D."/>
            <person name="Copeland A."/>
            <person name="Barry K.W."/>
            <person name="Cichocki N."/>
            <person name="Veneault-Fourrey C."/>
            <person name="LaButti K."/>
            <person name="Lindquist E.A."/>
            <person name="Lipzen A."/>
            <person name="Lundell T."/>
            <person name="Morin E."/>
            <person name="Murat C."/>
            <person name="Sun H."/>
            <person name="Tunlid A."/>
            <person name="Henrissat B."/>
            <person name="Grigoriev I.V."/>
            <person name="Hibbett D.S."/>
            <person name="Martin F."/>
            <person name="Nordberg H.P."/>
            <person name="Cantor M.N."/>
            <person name="Hua S.X."/>
        </authorList>
    </citation>
    <scope>NUCLEOTIDE SEQUENCE [LARGE SCALE GENOMIC DNA]</scope>
    <source>
        <strain evidence="2 3">MUT 4182</strain>
    </source>
</reference>
<dbReference type="AlphaFoldDB" id="A0A0C3KCI8"/>
<name>A0A0C3KCI8_9AGAM</name>
<dbReference type="Proteomes" id="UP000054248">
    <property type="component" value="Unassembled WGS sequence"/>
</dbReference>
<proteinExistence type="predicted"/>
<reference evidence="3" key="2">
    <citation type="submission" date="2015-01" db="EMBL/GenBank/DDBJ databases">
        <title>Evolutionary Origins and Diversification of the Mycorrhizal Mutualists.</title>
        <authorList>
            <consortium name="DOE Joint Genome Institute"/>
            <consortium name="Mycorrhizal Genomics Consortium"/>
            <person name="Kohler A."/>
            <person name="Kuo A."/>
            <person name="Nagy L.G."/>
            <person name="Floudas D."/>
            <person name="Copeland A."/>
            <person name="Barry K.W."/>
            <person name="Cichocki N."/>
            <person name="Veneault-Fourrey C."/>
            <person name="LaButti K."/>
            <person name="Lindquist E.A."/>
            <person name="Lipzen A."/>
            <person name="Lundell T."/>
            <person name="Morin E."/>
            <person name="Murat C."/>
            <person name="Riley R."/>
            <person name="Ohm R."/>
            <person name="Sun H."/>
            <person name="Tunlid A."/>
            <person name="Henrissat B."/>
            <person name="Grigoriev I.V."/>
            <person name="Hibbett D.S."/>
            <person name="Martin F."/>
        </authorList>
    </citation>
    <scope>NUCLEOTIDE SEQUENCE [LARGE SCALE GENOMIC DNA]</scope>
    <source>
        <strain evidence="3">MUT 4182</strain>
    </source>
</reference>
<keyword evidence="1" id="KW-0812">Transmembrane</keyword>
<organism evidence="2 3">
    <name type="scientific">Tulasnella calospora MUT 4182</name>
    <dbReference type="NCBI Taxonomy" id="1051891"/>
    <lineage>
        <taxon>Eukaryota</taxon>
        <taxon>Fungi</taxon>
        <taxon>Dikarya</taxon>
        <taxon>Basidiomycota</taxon>
        <taxon>Agaricomycotina</taxon>
        <taxon>Agaricomycetes</taxon>
        <taxon>Cantharellales</taxon>
        <taxon>Tulasnellaceae</taxon>
        <taxon>Tulasnella</taxon>
    </lineage>
</organism>
<accession>A0A0C3KCI8</accession>
<gene>
    <name evidence="2" type="ORF">M407DRAFT_150173</name>
</gene>
<keyword evidence="1" id="KW-0472">Membrane</keyword>
<dbReference type="EMBL" id="KN823237">
    <property type="protein sequence ID" value="KIO19173.1"/>
    <property type="molecule type" value="Genomic_DNA"/>
</dbReference>
<feature type="transmembrane region" description="Helical" evidence="1">
    <location>
        <begin position="67"/>
        <end position="91"/>
    </location>
</feature>
<protein>
    <submittedName>
        <fullName evidence="2">Uncharacterized protein</fullName>
    </submittedName>
</protein>
<dbReference type="HOGENOM" id="CLU_1887280_0_0_1"/>
<keyword evidence="3" id="KW-1185">Reference proteome</keyword>
<sequence length="129" mass="14671">MSDLLLLYRLHALWGGRKSIVMITYGLYFVAYACITAVGLVSAVQLWPHLHYSQYAKMCASDYKPKGMTIIWSFALCCEIMVFILTATKAFSLRRGAQMRSPVVTSLYSGQFIYYIVRIAHFIARINIA</sequence>
<dbReference type="OrthoDB" id="3251775at2759"/>
<evidence type="ECO:0000313" key="2">
    <source>
        <dbReference type="EMBL" id="KIO19173.1"/>
    </source>
</evidence>
<evidence type="ECO:0000313" key="3">
    <source>
        <dbReference type="Proteomes" id="UP000054248"/>
    </source>
</evidence>